<dbReference type="EMBL" id="CDOL01000257">
    <property type="protein sequence ID" value="CEN53958.1"/>
    <property type="molecule type" value="Genomic_DNA"/>
</dbReference>
<accession>A0A0B7IVI2</accession>
<name>A0A0B7IVI2_9FLAO</name>
<evidence type="ECO:0000313" key="2">
    <source>
        <dbReference type="Proteomes" id="UP000038200"/>
    </source>
</evidence>
<proteinExistence type="predicted"/>
<protein>
    <submittedName>
        <fullName evidence="1">Uncharacterized protein</fullName>
    </submittedName>
</protein>
<dbReference type="Proteomes" id="UP000038200">
    <property type="component" value="Unassembled WGS sequence"/>
</dbReference>
<evidence type="ECO:0000313" key="1">
    <source>
        <dbReference type="EMBL" id="CEN53958.1"/>
    </source>
</evidence>
<dbReference type="AlphaFoldDB" id="A0A0B7IVI2"/>
<reference evidence="1 2" key="1">
    <citation type="submission" date="2015-01" db="EMBL/GenBank/DDBJ databases">
        <authorList>
            <person name="Xiang T."/>
            <person name="Song Y."/>
            <person name="Huang L."/>
            <person name="Wang B."/>
            <person name="Wu P."/>
        </authorList>
    </citation>
    <scope>NUCLEOTIDE SEQUENCE [LARGE SCALE GENOMIC DNA]</scope>
    <source>
        <strain evidence="1 2">CcD93</strain>
    </source>
</reference>
<sequence length="46" mass="5535">MPNTQATYQSDRNTNRNRISLGFRKVYKFKSRFLTDFFVFKTPPCI</sequence>
<gene>
    <name evidence="1" type="ORF">CCAND93_660007</name>
</gene>
<organism evidence="1 2">
    <name type="scientific">Capnocytophaga canis</name>
    <dbReference type="NCBI Taxonomy" id="1848903"/>
    <lineage>
        <taxon>Bacteria</taxon>
        <taxon>Pseudomonadati</taxon>
        <taxon>Bacteroidota</taxon>
        <taxon>Flavobacteriia</taxon>
        <taxon>Flavobacteriales</taxon>
        <taxon>Flavobacteriaceae</taxon>
        <taxon>Capnocytophaga</taxon>
    </lineage>
</organism>